<gene>
    <name evidence="6" type="ORF">QYC35_03920</name>
</gene>
<organism evidence="6 7">
    <name type="scientific">Ligilactobacillus salivarius</name>
    <dbReference type="NCBI Taxonomy" id="1624"/>
    <lineage>
        <taxon>Bacteria</taxon>
        <taxon>Bacillati</taxon>
        <taxon>Bacillota</taxon>
        <taxon>Bacilli</taxon>
        <taxon>Lactobacillales</taxon>
        <taxon>Lactobacillaceae</taxon>
        <taxon>Ligilactobacillus</taxon>
    </lineage>
</organism>
<dbReference type="GO" id="GO:0009307">
    <property type="term" value="P:DNA restriction-modification system"/>
    <property type="evidence" value="ECO:0007669"/>
    <property type="project" value="UniProtKB-KW"/>
</dbReference>
<dbReference type="AlphaFoldDB" id="A0AAW7N6X0"/>
<evidence type="ECO:0000256" key="3">
    <source>
        <dbReference type="ARBA" id="ARBA00023125"/>
    </source>
</evidence>
<feature type="domain" description="Type I restriction modification DNA specificity" evidence="5">
    <location>
        <begin position="19"/>
        <end position="195"/>
    </location>
</feature>
<accession>A0AAW7N6X0</accession>
<evidence type="ECO:0000256" key="4">
    <source>
        <dbReference type="SAM" id="Coils"/>
    </source>
</evidence>
<comment type="caution">
    <text evidence="6">The sequence shown here is derived from an EMBL/GenBank/DDBJ whole genome shotgun (WGS) entry which is preliminary data.</text>
</comment>
<evidence type="ECO:0000256" key="1">
    <source>
        <dbReference type="ARBA" id="ARBA00010923"/>
    </source>
</evidence>
<evidence type="ECO:0000259" key="5">
    <source>
        <dbReference type="Pfam" id="PF01420"/>
    </source>
</evidence>
<sequence>MAKEEKKAPKLRFNGYTNDWEQVKLEKLATFSKGKGYSKLDLKRKGYPIFLYGQMYTDYRYKIVETSTYASLKEDAVVSNGNEIVIPSSGETSVDIARASWIAQKGIILGSDLNIIRPTSSVHPLFLALSLSNNQVKYNLAKVAQGNSIVHLYNNNLKKVNIYFPNIVEQNKIGNILNSISNCINLHERKCEELTLIKKALLQKFFPKKDEVTPEVRYKSFSDDWEQRKFGDLYKKVSEKNDGTYGADKVISVANMYYKSDVKISGKNYLKTYNIFKVGDIAFEGNKSKHFAHGRFVENTIGDGIVSHVFDVFRPTMSKYDLQYWSYLINNENVMGKILIKSTNASTMMTNLVSKDFLKQNIIVPNSYEEEKKIGKFLNEFDSLIALHQRKLEKLKQLKKFLLQNMFI</sequence>
<keyword evidence="3" id="KW-0238">DNA-binding</keyword>
<dbReference type="InterPro" id="IPR044946">
    <property type="entry name" value="Restrct_endonuc_typeI_TRD_sf"/>
</dbReference>
<dbReference type="InterPro" id="IPR052021">
    <property type="entry name" value="Type-I_RS_S_subunit"/>
</dbReference>
<dbReference type="Pfam" id="PF01420">
    <property type="entry name" value="Methylase_S"/>
    <property type="match status" value="2"/>
</dbReference>
<name>A0AAW7N6X0_9LACO</name>
<evidence type="ECO:0000313" key="6">
    <source>
        <dbReference type="EMBL" id="MDN4833383.1"/>
    </source>
</evidence>
<reference evidence="6" key="1">
    <citation type="submission" date="2023-07" db="EMBL/GenBank/DDBJ databases">
        <title>Complete genome sequence of Ligilactobacillus salivarius SRCM217594 isolated from Gallus gallus domesticus feces.</title>
        <authorList>
            <person name="Yang H.-G."/>
            <person name="Ryu M.-S."/>
            <person name="Ha G.-S."/>
            <person name="Yang H.-J."/>
            <person name="Jeong D.-Y."/>
        </authorList>
    </citation>
    <scope>NUCLEOTIDE SEQUENCE</scope>
    <source>
        <strain evidence="6">SRCM217594</strain>
    </source>
</reference>
<dbReference type="RefSeq" id="WP_301207185.1">
    <property type="nucleotide sequence ID" value="NZ_JAUIQT010000001.1"/>
</dbReference>
<feature type="coiled-coil region" evidence="4">
    <location>
        <begin position="378"/>
        <end position="405"/>
    </location>
</feature>
<dbReference type="PANTHER" id="PTHR30408:SF12">
    <property type="entry name" value="TYPE I RESTRICTION ENZYME MJAVIII SPECIFICITY SUBUNIT"/>
    <property type="match status" value="1"/>
</dbReference>
<evidence type="ECO:0000256" key="2">
    <source>
        <dbReference type="ARBA" id="ARBA00022747"/>
    </source>
</evidence>
<dbReference type="GO" id="GO:0003677">
    <property type="term" value="F:DNA binding"/>
    <property type="evidence" value="ECO:0007669"/>
    <property type="project" value="UniProtKB-KW"/>
</dbReference>
<dbReference type="Proteomes" id="UP001174888">
    <property type="component" value="Unassembled WGS sequence"/>
</dbReference>
<evidence type="ECO:0000313" key="7">
    <source>
        <dbReference type="Proteomes" id="UP001174888"/>
    </source>
</evidence>
<protein>
    <submittedName>
        <fullName evidence="6">Restriction endonuclease subunit S</fullName>
    </submittedName>
</protein>
<dbReference type="SUPFAM" id="SSF116734">
    <property type="entry name" value="DNA methylase specificity domain"/>
    <property type="match status" value="2"/>
</dbReference>
<dbReference type="Gene3D" id="3.90.220.20">
    <property type="entry name" value="DNA methylase specificity domains"/>
    <property type="match status" value="2"/>
</dbReference>
<keyword evidence="2" id="KW-0680">Restriction system</keyword>
<dbReference type="PANTHER" id="PTHR30408">
    <property type="entry name" value="TYPE-1 RESTRICTION ENZYME ECOKI SPECIFICITY PROTEIN"/>
    <property type="match status" value="1"/>
</dbReference>
<proteinExistence type="inferred from homology"/>
<keyword evidence="4" id="KW-0175">Coiled coil</keyword>
<keyword evidence="6" id="KW-0255">Endonuclease</keyword>
<keyword evidence="6" id="KW-0378">Hydrolase</keyword>
<comment type="similarity">
    <text evidence="1">Belongs to the type-I restriction system S methylase family.</text>
</comment>
<dbReference type="GO" id="GO:0004519">
    <property type="term" value="F:endonuclease activity"/>
    <property type="evidence" value="ECO:0007669"/>
    <property type="project" value="UniProtKB-KW"/>
</dbReference>
<dbReference type="InterPro" id="IPR000055">
    <property type="entry name" value="Restrct_endonuc_typeI_TRD"/>
</dbReference>
<feature type="domain" description="Type I restriction modification DNA specificity" evidence="5">
    <location>
        <begin position="223"/>
        <end position="397"/>
    </location>
</feature>
<keyword evidence="6" id="KW-0540">Nuclease</keyword>
<dbReference type="EMBL" id="JAUIQT010000001">
    <property type="protein sequence ID" value="MDN4833383.1"/>
    <property type="molecule type" value="Genomic_DNA"/>
</dbReference>